<dbReference type="AlphaFoldDB" id="A0A0A9BJA2"/>
<evidence type="ECO:0000313" key="1">
    <source>
        <dbReference type="EMBL" id="JAD62213.1"/>
    </source>
</evidence>
<protein>
    <submittedName>
        <fullName evidence="1">Uncharacterized protein</fullName>
    </submittedName>
</protein>
<reference evidence="1" key="2">
    <citation type="journal article" date="2015" name="Data Brief">
        <title>Shoot transcriptome of the giant reed, Arundo donax.</title>
        <authorList>
            <person name="Barrero R.A."/>
            <person name="Guerrero F.D."/>
            <person name="Moolhuijzen P."/>
            <person name="Goolsby J.A."/>
            <person name="Tidwell J."/>
            <person name="Bellgard S.E."/>
            <person name="Bellgard M.I."/>
        </authorList>
    </citation>
    <scope>NUCLEOTIDE SEQUENCE</scope>
    <source>
        <tissue evidence="1">Shoot tissue taken approximately 20 cm above the soil surface</tissue>
    </source>
</reference>
<sequence>MSCFNSCFPLECEPLQYCTVVDTYV</sequence>
<organism evidence="1">
    <name type="scientific">Arundo donax</name>
    <name type="common">Giant reed</name>
    <name type="synonym">Donax arundinaceus</name>
    <dbReference type="NCBI Taxonomy" id="35708"/>
    <lineage>
        <taxon>Eukaryota</taxon>
        <taxon>Viridiplantae</taxon>
        <taxon>Streptophyta</taxon>
        <taxon>Embryophyta</taxon>
        <taxon>Tracheophyta</taxon>
        <taxon>Spermatophyta</taxon>
        <taxon>Magnoliopsida</taxon>
        <taxon>Liliopsida</taxon>
        <taxon>Poales</taxon>
        <taxon>Poaceae</taxon>
        <taxon>PACMAD clade</taxon>
        <taxon>Arundinoideae</taxon>
        <taxon>Arundineae</taxon>
        <taxon>Arundo</taxon>
    </lineage>
</organism>
<name>A0A0A9BJA2_ARUDO</name>
<dbReference type="EMBL" id="GBRH01235682">
    <property type="protein sequence ID" value="JAD62213.1"/>
    <property type="molecule type" value="Transcribed_RNA"/>
</dbReference>
<accession>A0A0A9BJA2</accession>
<reference evidence="1" key="1">
    <citation type="submission" date="2014-09" db="EMBL/GenBank/DDBJ databases">
        <authorList>
            <person name="Magalhaes I.L.F."/>
            <person name="Oliveira U."/>
            <person name="Santos F.R."/>
            <person name="Vidigal T.H.D.A."/>
            <person name="Brescovit A.D."/>
            <person name="Santos A.J."/>
        </authorList>
    </citation>
    <scope>NUCLEOTIDE SEQUENCE</scope>
    <source>
        <tissue evidence="1">Shoot tissue taken approximately 20 cm above the soil surface</tissue>
    </source>
</reference>
<proteinExistence type="predicted"/>